<keyword evidence="4" id="KW-1185">Reference proteome</keyword>
<dbReference type="EMBL" id="OV121132">
    <property type="protein sequence ID" value="CAH0546968.1"/>
    <property type="molecule type" value="Genomic_DNA"/>
</dbReference>
<dbReference type="Gene3D" id="2.60.120.200">
    <property type="match status" value="1"/>
</dbReference>
<evidence type="ECO:0000313" key="3">
    <source>
        <dbReference type="EMBL" id="CAH0546968.1"/>
    </source>
</evidence>
<evidence type="ECO:0000256" key="1">
    <source>
        <dbReference type="ARBA" id="ARBA00022737"/>
    </source>
</evidence>
<feature type="domain" description="Thrombospondin-like N-terminal" evidence="2">
    <location>
        <begin position="139"/>
        <end position="330"/>
    </location>
</feature>
<protein>
    <recommendedName>
        <fullName evidence="2">Thrombospondin-like N-terminal domain-containing protein</fullName>
    </recommendedName>
</protein>
<keyword evidence="1" id="KW-0677">Repeat</keyword>
<gene>
    <name evidence="3" type="ORF">MELIAE_LOCUS1040</name>
</gene>
<dbReference type="InterPro" id="IPR048287">
    <property type="entry name" value="TSPN-like_N"/>
</dbReference>
<accession>A0A9P0AS19</accession>
<dbReference type="SMART" id="SM00210">
    <property type="entry name" value="TSPN"/>
    <property type="match status" value="1"/>
</dbReference>
<dbReference type="AlphaFoldDB" id="A0A9P0AS19"/>
<name>A0A9P0AS19_BRAAE</name>
<reference evidence="3" key="1">
    <citation type="submission" date="2021-12" db="EMBL/GenBank/DDBJ databases">
        <authorList>
            <person name="King R."/>
        </authorList>
    </citation>
    <scope>NUCLEOTIDE SEQUENCE</scope>
</reference>
<organism evidence="3 4">
    <name type="scientific">Brassicogethes aeneus</name>
    <name type="common">Rape pollen beetle</name>
    <name type="synonym">Meligethes aeneus</name>
    <dbReference type="NCBI Taxonomy" id="1431903"/>
    <lineage>
        <taxon>Eukaryota</taxon>
        <taxon>Metazoa</taxon>
        <taxon>Ecdysozoa</taxon>
        <taxon>Arthropoda</taxon>
        <taxon>Hexapoda</taxon>
        <taxon>Insecta</taxon>
        <taxon>Pterygota</taxon>
        <taxon>Neoptera</taxon>
        <taxon>Endopterygota</taxon>
        <taxon>Coleoptera</taxon>
        <taxon>Polyphaga</taxon>
        <taxon>Cucujiformia</taxon>
        <taxon>Nitidulidae</taxon>
        <taxon>Meligethinae</taxon>
        <taxon>Brassicogethes</taxon>
    </lineage>
</organism>
<proteinExistence type="predicted"/>
<dbReference type="OrthoDB" id="10060752at2759"/>
<sequence>MNFGVPVLWAEPIEHIEDECYVCCNYKFGQKRTRKQEYRGTKWVQLPLPHSYNIPVPKKPNPSIALTYETESVDNEAQHSQYQPSNIVPNCGHEEFSQDDFNNVVKEMKLSQRNSILLASKLRAKKLLGTGTHVYAARGRQQYDLLDAVKIPFQDPKTQYIDEDGHDGFPAFGFKLGSDVKIAHRQLLPDKLPAEFSILISAKPRSRRAGFIFAVVNPYDTVVELGVKVTPEGTTSTILSLFYTNATEISSQSIANFTVNRFYGKWTRFAFKISIENVTLYFNCNETETVAIKKEPLELIFDSASTLYIAQAGPTLSEPYEQAVRSRSRQSAFSSERCDATTRPVATLL</sequence>
<dbReference type="Proteomes" id="UP001154078">
    <property type="component" value="Chromosome 1"/>
</dbReference>
<evidence type="ECO:0000313" key="4">
    <source>
        <dbReference type="Proteomes" id="UP001154078"/>
    </source>
</evidence>
<dbReference type="InterPro" id="IPR013320">
    <property type="entry name" value="ConA-like_dom_sf"/>
</dbReference>
<evidence type="ECO:0000259" key="2">
    <source>
        <dbReference type="SMART" id="SM00210"/>
    </source>
</evidence>
<dbReference type="SUPFAM" id="SSF49899">
    <property type="entry name" value="Concanavalin A-like lectins/glucanases"/>
    <property type="match status" value="1"/>
</dbReference>